<organism evidence="2 3">
    <name type="scientific">Paenibacillus chungangensis</name>
    <dbReference type="NCBI Taxonomy" id="696535"/>
    <lineage>
        <taxon>Bacteria</taxon>
        <taxon>Bacillati</taxon>
        <taxon>Bacillota</taxon>
        <taxon>Bacilli</taxon>
        <taxon>Bacillales</taxon>
        <taxon>Paenibacillaceae</taxon>
        <taxon>Paenibacillus</taxon>
    </lineage>
</organism>
<reference evidence="3" key="1">
    <citation type="journal article" date="2019" name="Int. J. Syst. Evol. Microbiol.">
        <title>The Global Catalogue of Microorganisms (GCM) 10K type strain sequencing project: providing services to taxonomists for standard genome sequencing and annotation.</title>
        <authorList>
            <consortium name="The Broad Institute Genomics Platform"/>
            <consortium name="The Broad Institute Genome Sequencing Center for Infectious Disease"/>
            <person name="Wu L."/>
            <person name="Ma J."/>
        </authorList>
    </citation>
    <scope>NUCLEOTIDE SEQUENCE [LARGE SCALE GENOMIC DNA]</scope>
    <source>
        <strain evidence="3">CCUG 59129</strain>
    </source>
</reference>
<feature type="region of interest" description="Disordered" evidence="1">
    <location>
        <begin position="44"/>
        <end position="91"/>
    </location>
</feature>
<feature type="region of interest" description="Disordered" evidence="1">
    <location>
        <begin position="1"/>
        <end position="23"/>
    </location>
</feature>
<sequence>MAKKVKHSTEASKGRTAFHSDGAGASLKELLGADVLNKLQAKAGELKQEQAKREEQARKEKEEDRRQEQKRLENDFSYLLNNSDSDWSKYK</sequence>
<dbReference type="RefSeq" id="WP_377562711.1">
    <property type="nucleotide sequence ID" value="NZ_JBHTJZ010000005.1"/>
</dbReference>
<name>A0ABW3HN21_9BACL</name>
<dbReference type="EMBL" id="JBHTJZ010000005">
    <property type="protein sequence ID" value="MFD0958886.1"/>
    <property type="molecule type" value="Genomic_DNA"/>
</dbReference>
<protein>
    <submittedName>
        <fullName evidence="2">YqkE family protein</fullName>
    </submittedName>
</protein>
<keyword evidence="3" id="KW-1185">Reference proteome</keyword>
<feature type="compositionally biased region" description="Basic and acidic residues" evidence="1">
    <location>
        <begin position="44"/>
        <end position="74"/>
    </location>
</feature>
<evidence type="ECO:0000313" key="3">
    <source>
        <dbReference type="Proteomes" id="UP001596989"/>
    </source>
</evidence>
<gene>
    <name evidence="2" type="ORF">ACFQ2I_05720</name>
</gene>
<proteinExistence type="predicted"/>
<evidence type="ECO:0000313" key="2">
    <source>
        <dbReference type="EMBL" id="MFD0958886.1"/>
    </source>
</evidence>
<comment type="caution">
    <text evidence="2">The sequence shown here is derived from an EMBL/GenBank/DDBJ whole genome shotgun (WGS) entry which is preliminary data.</text>
</comment>
<accession>A0ABW3HN21</accession>
<evidence type="ECO:0000256" key="1">
    <source>
        <dbReference type="SAM" id="MobiDB-lite"/>
    </source>
</evidence>
<dbReference type="Proteomes" id="UP001596989">
    <property type="component" value="Unassembled WGS sequence"/>
</dbReference>
<dbReference type="InterPro" id="IPR024980">
    <property type="entry name" value="DUF3886"/>
</dbReference>
<dbReference type="Pfam" id="PF13025">
    <property type="entry name" value="DUF3886"/>
    <property type="match status" value="1"/>
</dbReference>